<dbReference type="Proteomes" id="UP000593568">
    <property type="component" value="Unassembled WGS sequence"/>
</dbReference>
<evidence type="ECO:0000313" key="12">
    <source>
        <dbReference type="Proteomes" id="UP000593568"/>
    </source>
</evidence>
<dbReference type="EMBL" id="JABEZW010000001">
    <property type="protein sequence ID" value="MBA0758269.1"/>
    <property type="molecule type" value="Genomic_DNA"/>
</dbReference>
<dbReference type="SUPFAM" id="SSF56112">
    <property type="entry name" value="Protein kinase-like (PK-like)"/>
    <property type="match status" value="1"/>
</dbReference>
<protein>
    <recommendedName>
        <fullName evidence="2">non-specific serine/threonine protein kinase</fullName>
        <ecNumber evidence="2">2.7.11.1</ecNumber>
    </recommendedName>
</protein>
<evidence type="ECO:0000256" key="4">
    <source>
        <dbReference type="ARBA" id="ARBA00022679"/>
    </source>
</evidence>
<dbReference type="PANTHER" id="PTHR48006:SF84">
    <property type="entry name" value="REPEAT TRANSMEMBRANE PROTEIN KINASE, PUTATIVE, EXPRESSED-RELATED"/>
    <property type="match status" value="1"/>
</dbReference>
<dbReference type="InterPro" id="IPR051824">
    <property type="entry name" value="LRR_Rcpt-Like_S/T_Kinase"/>
</dbReference>
<comment type="subcellular location">
    <subcellularLocation>
        <location evidence="1">Membrane</location>
        <topology evidence="1">Single-pass type I membrane protein</topology>
    </subcellularLocation>
</comment>
<name>A0A7J9DC18_9ROSI</name>
<comment type="catalytic activity">
    <reaction evidence="8">
        <text>L-threonyl-[protein] + ATP = O-phospho-L-threonyl-[protein] + ADP + H(+)</text>
        <dbReference type="Rhea" id="RHEA:46608"/>
        <dbReference type="Rhea" id="RHEA-COMP:11060"/>
        <dbReference type="Rhea" id="RHEA-COMP:11605"/>
        <dbReference type="ChEBI" id="CHEBI:15378"/>
        <dbReference type="ChEBI" id="CHEBI:30013"/>
        <dbReference type="ChEBI" id="CHEBI:30616"/>
        <dbReference type="ChEBI" id="CHEBI:61977"/>
        <dbReference type="ChEBI" id="CHEBI:456216"/>
        <dbReference type="EC" id="2.7.11.1"/>
    </reaction>
</comment>
<dbReference type="PROSITE" id="PS50011">
    <property type="entry name" value="PROTEIN_KINASE_DOM"/>
    <property type="match status" value="1"/>
</dbReference>
<dbReference type="PANTHER" id="PTHR48006">
    <property type="entry name" value="LEUCINE-RICH REPEAT-CONTAINING PROTEIN DDB_G0281931-RELATED"/>
    <property type="match status" value="1"/>
</dbReference>
<accession>A0A7J9DC18</accession>
<dbReference type="FunFam" id="1.10.510.10:FF:001023">
    <property type="entry name" value="Os07g0541700 protein"/>
    <property type="match status" value="1"/>
</dbReference>
<keyword evidence="4" id="KW-0808">Transferase</keyword>
<evidence type="ECO:0000256" key="2">
    <source>
        <dbReference type="ARBA" id="ARBA00012513"/>
    </source>
</evidence>
<evidence type="ECO:0000256" key="1">
    <source>
        <dbReference type="ARBA" id="ARBA00004479"/>
    </source>
</evidence>
<feature type="non-terminal residue" evidence="11">
    <location>
        <position position="98"/>
    </location>
</feature>
<dbReference type="GO" id="GO:0004674">
    <property type="term" value="F:protein serine/threonine kinase activity"/>
    <property type="evidence" value="ECO:0007669"/>
    <property type="project" value="UniProtKB-KW"/>
</dbReference>
<dbReference type="Pfam" id="PF07714">
    <property type="entry name" value="PK_Tyr_Ser-Thr"/>
    <property type="match status" value="1"/>
</dbReference>
<evidence type="ECO:0000256" key="8">
    <source>
        <dbReference type="ARBA" id="ARBA00047899"/>
    </source>
</evidence>
<keyword evidence="7" id="KW-0067">ATP-binding</keyword>
<organism evidence="11 12">
    <name type="scientific">Gossypium trilobum</name>
    <dbReference type="NCBI Taxonomy" id="34281"/>
    <lineage>
        <taxon>Eukaryota</taxon>
        <taxon>Viridiplantae</taxon>
        <taxon>Streptophyta</taxon>
        <taxon>Embryophyta</taxon>
        <taxon>Tracheophyta</taxon>
        <taxon>Spermatophyta</taxon>
        <taxon>Magnoliopsida</taxon>
        <taxon>eudicotyledons</taxon>
        <taxon>Gunneridae</taxon>
        <taxon>Pentapetalae</taxon>
        <taxon>rosids</taxon>
        <taxon>malvids</taxon>
        <taxon>Malvales</taxon>
        <taxon>Malvaceae</taxon>
        <taxon>Malvoideae</taxon>
        <taxon>Gossypium</taxon>
    </lineage>
</organism>
<keyword evidence="12" id="KW-1185">Reference proteome</keyword>
<evidence type="ECO:0000259" key="10">
    <source>
        <dbReference type="PROSITE" id="PS50011"/>
    </source>
</evidence>
<dbReference type="EC" id="2.7.11.1" evidence="2"/>
<evidence type="ECO:0000256" key="7">
    <source>
        <dbReference type="ARBA" id="ARBA00022840"/>
    </source>
</evidence>
<evidence type="ECO:0000256" key="3">
    <source>
        <dbReference type="ARBA" id="ARBA00022527"/>
    </source>
</evidence>
<comment type="catalytic activity">
    <reaction evidence="9">
        <text>L-seryl-[protein] + ATP = O-phospho-L-seryl-[protein] + ADP + H(+)</text>
        <dbReference type="Rhea" id="RHEA:17989"/>
        <dbReference type="Rhea" id="RHEA-COMP:9863"/>
        <dbReference type="Rhea" id="RHEA-COMP:11604"/>
        <dbReference type="ChEBI" id="CHEBI:15378"/>
        <dbReference type="ChEBI" id="CHEBI:29999"/>
        <dbReference type="ChEBI" id="CHEBI:30616"/>
        <dbReference type="ChEBI" id="CHEBI:83421"/>
        <dbReference type="ChEBI" id="CHEBI:456216"/>
        <dbReference type="EC" id="2.7.11.1"/>
    </reaction>
</comment>
<gene>
    <name evidence="11" type="ORF">Gotri_021280</name>
</gene>
<feature type="domain" description="Protein kinase" evidence="10">
    <location>
        <begin position="1"/>
        <end position="98"/>
    </location>
</feature>
<evidence type="ECO:0000256" key="9">
    <source>
        <dbReference type="ARBA" id="ARBA00048679"/>
    </source>
</evidence>
<keyword evidence="6" id="KW-0418">Kinase</keyword>
<dbReference type="InterPro" id="IPR001245">
    <property type="entry name" value="Ser-Thr/Tyr_kinase_cat_dom"/>
</dbReference>
<evidence type="ECO:0000313" key="11">
    <source>
        <dbReference type="EMBL" id="MBA0758269.1"/>
    </source>
</evidence>
<evidence type="ECO:0000256" key="6">
    <source>
        <dbReference type="ARBA" id="ARBA00022777"/>
    </source>
</evidence>
<reference evidence="11 12" key="1">
    <citation type="journal article" date="2019" name="Genome Biol. Evol.">
        <title>Insights into the evolution of the New World diploid cottons (Gossypium, subgenus Houzingenia) based on genome sequencing.</title>
        <authorList>
            <person name="Grover C.E."/>
            <person name="Arick M.A. 2nd"/>
            <person name="Thrash A."/>
            <person name="Conover J.L."/>
            <person name="Sanders W.S."/>
            <person name="Peterson D.G."/>
            <person name="Frelichowski J.E."/>
            <person name="Scheffler J.A."/>
            <person name="Scheffler B.E."/>
            <person name="Wendel J.F."/>
        </authorList>
    </citation>
    <scope>NUCLEOTIDE SEQUENCE [LARGE SCALE GENOMIC DNA]</scope>
    <source>
        <strain evidence="11">8</strain>
        <tissue evidence="11">Leaf</tissue>
    </source>
</reference>
<dbReference type="GO" id="GO:0005524">
    <property type="term" value="F:ATP binding"/>
    <property type="evidence" value="ECO:0007669"/>
    <property type="project" value="UniProtKB-KW"/>
</dbReference>
<keyword evidence="3" id="KW-0723">Serine/threonine-protein kinase</keyword>
<sequence length="98" mass="11110">MILVYDFMSNGTLSDHLYGSSFTYDPLKWKERLKICKGAATGLNYLHTEVRHTIIHRDVKTSDILLDDKFTAKVSDFGLSKEDPKDEMLITGIKGTRG</sequence>
<dbReference type="AlphaFoldDB" id="A0A7J9DC18"/>
<dbReference type="InterPro" id="IPR000719">
    <property type="entry name" value="Prot_kinase_dom"/>
</dbReference>
<dbReference type="InterPro" id="IPR011009">
    <property type="entry name" value="Kinase-like_dom_sf"/>
</dbReference>
<keyword evidence="5" id="KW-0547">Nucleotide-binding</keyword>
<dbReference type="GO" id="GO:0016020">
    <property type="term" value="C:membrane"/>
    <property type="evidence" value="ECO:0007669"/>
    <property type="project" value="UniProtKB-SubCell"/>
</dbReference>
<comment type="caution">
    <text evidence="11">The sequence shown here is derived from an EMBL/GenBank/DDBJ whole genome shotgun (WGS) entry which is preliminary data.</text>
</comment>
<proteinExistence type="predicted"/>
<dbReference type="Gene3D" id="1.10.510.10">
    <property type="entry name" value="Transferase(Phosphotransferase) domain 1"/>
    <property type="match status" value="1"/>
</dbReference>
<evidence type="ECO:0000256" key="5">
    <source>
        <dbReference type="ARBA" id="ARBA00022741"/>
    </source>
</evidence>